<name>A0A0R2LBN0_9LACO</name>
<reference evidence="2 5" key="2">
    <citation type="submission" date="2019-07" db="EMBL/GenBank/DDBJ databases">
        <title>Whole genome shotgun sequence of Lactobacillus siliginis NBRC 101315.</title>
        <authorList>
            <person name="Hosoyama A."/>
            <person name="Uohara A."/>
            <person name="Ohji S."/>
            <person name="Ichikawa N."/>
        </authorList>
    </citation>
    <scope>NUCLEOTIDE SEQUENCE [LARGE SCALE GENOMIC DNA]</scope>
    <source>
        <strain evidence="2 5">NBRC 101315</strain>
    </source>
</reference>
<evidence type="ECO:0000313" key="2">
    <source>
        <dbReference type="EMBL" id="GEK29429.1"/>
    </source>
</evidence>
<feature type="transmembrane region" description="Helical" evidence="1">
    <location>
        <begin position="117"/>
        <end position="141"/>
    </location>
</feature>
<dbReference type="OrthoDB" id="2014935at2"/>
<proteinExistence type="predicted"/>
<feature type="transmembrane region" description="Helical" evidence="1">
    <location>
        <begin position="198"/>
        <end position="220"/>
    </location>
</feature>
<feature type="transmembrane region" description="Helical" evidence="1">
    <location>
        <begin position="439"/>
        <end position="461"/>
    </location>
</feature>
<feature type="transmembrane region" description="Helical" evidence="1">
    <location>
        <begin position="161"/>
        <end position="186"/>
    </location>
</feature>
<keyword evidence="1" id="KW-0812">Transmembrane</keyword>
<gene>
    <name evidence="3" type="ORF">IV55_GL001447</name>
    <name evidence="2" type="ORF">LSI01_17400</name>
</gene>
<dbReference type="RefSeq" id="WP_057809760.1">
    <property type="nucleotide sequence ID" value="NZ_BJUD01000054.1"/>
</dbReference>
<accession>A0A0R2LBN0</accession>
<keyword evidence="1" id="KW-0472">Membrane</keyword>
<evidence type="ECO:0000256" key="1">
    <source>
        <dbReference type="SAM" id="Phobius"/>
    </source>
</evidence>
<evidence type="ECO:0000313" key="3">
    <source>
        <dbReference type="EMBL" id="KRN96474.1"/>
    </source>
</evidence>
<dbReference type="STRING" id="348151.IV55_GL001447"/>
<reference evidence="3 4" key="1">
    <citation type="journal article" date="2015" name="Genome Announc.">
        <title>Expanding the biotechnology potential of lactobacilli through comparative genomics of 213 strains and associated genera.</title>
        <authorList>
            <person name="Sun Z."/>
            <person name="Harris H.M."/>
            <person name="McCann A."/>
            <person name="Guo C."/>
            <person name="Argimon S."/>
            <person name="Zhang W."/>
            <person name="Yang X."/>
            <person name="Jeffery I.B."/>
            <person name="Cooney J.C."/>
            <person name="Kagawa T.F."/>
            <person name="Liu W."/>
            <person name="Song Y."/>
            <person name="Salvetti E."/>
            <person name="Wrobel A."/>
            <person name="Rasinkangas P."/>
            <person name="Parkhill J."/>
            <person name="Rea M.C."/>
            <person name="O'Sullivan O."/>
            <person name="Ritari J."/>
            <person name="Douillard F.P."/>
            <person name="Paul Ross R."/>
            <person name="Yang R."/>
            <person name="Briner A.E."/>
            <person name="Felis G.E."/>
            <person name="de Vos W.M."/>
            <person name="Barrangou R."/>
            <person name="Klaenhammer T.R."/>
            <person name="Caufield P.W."/>
            <person name="Cui Y."/>
            <person name="Zhang H."/>
            <person name="O'Toole P.W."/>
        </authorList>
    </citation>
    <scope>NUCLEOTIDE SEQUENCE [LARGE SCALE GENOMIC DNA]</scope>
    <source>
        <strain evidence="3 4">DSM 22696</strain>
    </source>
</reference>
<feature type="transmembrane region" description="Helical" evidence="1">
    <location>
        <begin position="86"/>
        <end position="105"/>
    </location>
</feature>
<feature type="transmembrane region" description="Helical" evidence="1">
    <location>
        <begin position="396"/>
        <end position="419"/>
    </location>
</feature>
<comment type="caution">
    <text evidence="3">The sequence shown here is derived from an EMBL/GenBank/DDBJ whole genome shotgun (WGS) entry which is preliminary data.</text>
</comment>
<evidence type="ECO:0000313" key="4">
    <source>
        <dbReference type="Proteomes" id="UP000051139"/>
    </source>
</evidence>
<evidence type="ECO:0000313" key="5">
    <source>
        <dbReference type="Proteomes" id="UP000321429"/>
    </source>
</evidence>
<keyword evidence="4" id="KW-1185">Reference proteome</keyword>
<protein>
    <submittedName>
        <fullName evidence="2">ABC transporter permease</fullName>
    </submittedName>
    <submittedName>
        <fullName evidence="3">ABC transporter, permease protein</fullName>
    </submittedName>
</protein>
<dbReference type="EMBL" id="JQCB01000004">
    <property type="protein sequence ID" value="KRN96474.1"/>
    <property type="molecule type" value="Genomic_DNA"/>
</dbReference>
<organism evidence="3 4">
    <name type="scientific">Furfurilactobacillus siliginis</name>
    <dbReference type="NCBI Taxonomy" id="348151"/>
    <lineage>
        <taxon>Bacteria</taxon>
        <taxon>Bacillati</taxon>
        <taxon>Bacillota</taxon>
        <taxon>Bacilli</taxon>
        <taxon>Lactobacillales</taxon>
        <taxon>Lactobacillaceae</taxon>
        <taxon>Furfurilactobacillus</taxon>
    </lineage>
</organism>
<feature type="transmembrane region" description="Helical" evidence="1">
    <location>
        <begin position="512"/>
        <end position="531"/>
    </location>
</feature>
<feature type="transmembrane region" description="Helical" evidence="1">
    <location>
        <begin position="240"/>
        <end position="260"/>
    </location>
</feature>
<feature type="transmembrane region" description="Helical" evidence="1">
    <location>
        <begin position="299"/>
        <end position="324"/>
    </location>
</feature>
<sequence>MFNQAAFQTGRLLRINLRRDWRKLLVWLLVMTGLFAAIAGKFNSLYGTKADIAQITATLKNPAMIAMFGRLPSAPLNTADVFASEMTVFMAIFGAIMNFTFAIPLTRGDEESGVTELVSAHAVGILAPLNAAISELFLLNAGLTGLYLGGLQLSGLTGATFAGNLVLSCGLGLNGFLFALVAIVCAQISGSSRGAMSMAYGVFGLAYLWRMVTDVTHPSLTWWSPLGWVEKFSSYRDNNWLPALLMLISIVILLTATLLLREHRDFNSGLIAPRPGRKRAVWWLKGPAGLFWRLDRTTILVWLIAVAILGASYGSVFDSVAGILKHNPLYAGLLGDPHAMHAATTQIIKSFMALLTIVFAVLAAIPGLQLINRIISDENRGYLELLHAGPTPRWRLFGTLIIGGSLTSLLTLGAGIAGLGGAANAVLKQPLPSANFINIFIANSTAVLLILSFAAILAGWLPRFTNLIWGYLGLIFFVGYLGGLLNLPKWTDKLSPFGYLGRVPVHTLNWSVFWWQLALVAVCFAIALVGYQRRDIAAKN</sequence>
<feature type="transmembrane region" description="Helical" evidence="1">
    <location>
        <begin position="21"/>
        <end position="39"/>
    </location>
</feature>
<dbReference type="Proteomes" id="UP000051139">
    <property type="component" value="Unassembled WGS sequence"/>
</dbReference>
<dbReference type="Proteomes" id="UP000321429">
    <property type="component" value="Unassembled WGS sequence"/>
</dbReference>
<keyword evidence="1" id="KW-1133">Transmembrane helix</keyword>
<feature type="transmembrane region" description="Helical" evidence="1">
    <location>
        <begin position="351"/>
        <end position="375"/>
    </location>
</feature>
<feature type="transmembrane region" description="Helical" evidence="1">
    <location>
        <begin position="468"/>
        <end position="487"/>
    </location>
</feature>
<dbReference type="AlphaFoldDB" id="A0A0R2LBN0"/>
<dbReference type="PATRIC" id="fig|348151.3.peg.1486"/>
<dbReference type="EMBL" id="BJUD01000054">
    <property type="protein sequence ID" value="GEK29429.1"/>
    <property type="molecule type" value="Genomic_DNA"/>
</dbReference>